<comment type="similarity">
    <text evidence="1">Belongs to the aldehyde dehydrogenase family.</text>
</comment>
<evidence type="ECO:0000256" key="2">
    <source>
        <dbReference type="ARBA" id="ARBA00023002"/>
    </source>
</evidence>
<comment type="caution">
    <text evidence="4">The sequence shown here is derived from an EMBL/GenBank/DDBJ whole genome shotgun (WGS) entry which is preliminary data.</text>
</comment>
<dbReference type="InterPro" id="IPR016161">
    <property type="entry name" value="Ald_DH/histidinol_DH"/>
</dbReference>
<proteinExistence type="inferred from homology"/>
<dbReference type="SUPFAM" id="SSF53720">
    <property type="entry name" value="ALDH-like"/>
    <property type="match status" value="1"/>
</dbReference>
<dbReference type="FunFam" id="3.40.605.10:FF:000007">
    <property type="entry name" value="NAD/NADP-dependent betaine aldehyde dehydrogenase"/>
    <property type="match status" value="1"/>
</dbReference>
<organism evidence="4">
    <name type="scientific">Caldithrix abyssi</name>
    <dbReference type="NCBI Taxonomy" id="187145"/>
    <lineage>
        <taxon>Bacteria</taxon>
        <taxon>Pseudomonadati</taxon>
        <taxon>Calditrichota</taxon>
        <taxon>Calditrichia</taxon>
        <taxon>Calditrichales</taxon>
        <taxon>Calditrichaceae</taxon>
        <taxon>Caldithrix</taxon>
    </lineage>
</organism>
<sequence>MQYEYKMLIKGEWTKSAKTVEVHNPFNNDLIGLLPSASGEQVEEALATAYANRSLMADMPTHQRAEILEKTADLLHQKQEDMIKRIVLESGKTRKWAAVETVRGIENLKFAAEACKNMHGETVPLDASKGSEGRLGFWMRVPVGVVAAIPPFNFPLNLVIHKVAPAIAAGNTVVLKPASNTPGASQLLVELLLQAGLPAEAIQLVYGSGSVVGEALVKDERVAKITFTGSPRVGRRITRVAGLKKITLELGSNSGTIIDESADLDWAVSRTVMGSFAFSGQVCISVQRIFVHENIEKEFTNSFVSQTKKLRIGDPMQESTDIGPMISEQEAKRVESWVQEAEKQGAKILTGGKRQGSVLKPTVLTDVTPDMQIMCLEVFGPVVSIIPFKTFDEAVGMINDSIYGLQAGVFTQNFRNAMQAVKKIDVGGVMINDVPTYRVDQMPYGGVKESGLGREGARFAIEEMTNIRMVMMHP</sequence>
<evidence type="ECO:0000259" key="3">
    <source>
        <dbReference type="Pfam" id="PF00171"/>
    </source>
</evidence>
<evidence type="ECO:0000313" key="4">
    <source>
        <dbReference type="EMBL" id="HGY56375.1"/>
    </source>
</evidence>
<dbReference type="EMBL" id="DRQG01000109">
    <property type="protein sequence ID" value="HGY56375.1"/>
    <property type="molecule type" value="Genomic_DNA"/>
</dbReference>
<dbReference type="Gene3D" id="3.40.605.10">
    <property type="entry name" value="Aldehyde Dehydrogenase, Chain A, domain 1"/>
    <property type="match status" value="1"/>
</dbReference>
<dbReference type="Gene3D" id="3.40.309.10">
    <property type="entry name" value="Aldehyde Dehydrogenase, Chain A, domain 2"/>
    <property type="match status" value="1"/>
</dbReference>
<evidence type="ECO:0000256" key="1">
    <source>
        <dbReference type="ARBA" id="ARBA00009986"/>
    </source>
</evidence>
<dbReference type="Proteomes" id="UP000885779">
    <property type="component" value="Unassembled WGS sequence"/>
</dbReference>
<keyword evidence="2" id="KW-0560">Oxidoreductase</keyword>
<accession>A0A7V4WVM6</accession>
<dbReference type="InterPro" id="IPR015590">
    <property type="entry name" value="Aldehyde_DH_dom"/>
</dbReference>
<dbReference type="GO" id="GO:0008911">
    <property type="term" value="F:lactaldehyde dehydrogenase (NAD+) activity"/>
    <property type="evidence" value="ECO:0007669"/>
    <property type="project" value="TreeGrafter"/>
</dbReference>
<dbReference type="AlphaFoldDB" id="A0A7V4WVM6"/>
<dbReference type="InterPro" id="IPR016163">
    <property type="entry name" value="Ald_DH_C"/>
</dbReference>
<reference evidence="4" key="1">
    <citation type="journal article" date="2020" name="mSystems">
        <title>Genome- and Community-Level Interaction Insights into Carbon Utilization and Element Cycling Functions of Hydrothermarchaeota in Hydrothermal Sediment.</title>
        <authorList>
            <person name="Zhou Z."/>
            <person name="Liu Y."/>
            <person name="Xu W."/>
            <person name="Pan J."/>
            <person name="Luo Z.H."/>
            <person name="Li M."/>
        </authorList>
    </citation>
    <scope>NUCLEOTIDE SEQUENCE [LARGE SCALE GENOMIC DNA]</scope>
    <source>
        <strain evidence="4">HyVt-577</strain>
    </source>
</reference>
<dbReference type="InterPro" id="IPR016162">
    <property type="entry name" value="Ald_DH_N"/>
</dbReference>
<dbReference type="Pfam" id="PF00171">
    <property type="entry name" value="Aldedh"/>
    <property type="match status" value="1"/>
</dbReference>
<dbReference type="FunFam" id="3.40.309.10:FF:000009">
    <property type="entry name" value="Aldehyde dehydrogenase A"/>
    <property type="match status" value="1"/>
</dbReference>
<protein>
    <submittedName>
        <fullName evidence="4">Aldehyde dehydrogenase family protein</fullName>
    </submittedName>
</protein>
<dbReference type="PANTHER" id="PTHR42991">
    <property type="entry name" value="ALDEHYDE DEHYDROGENASE"/>
    <property type="match status" value="1"/>
</dbReference>
<feature type="domain" description="Aldehyde dehydrogenase" evidence="3">
    <location>
        <begin position="13"/>
        <end position="470"/>
    </location>
</feature>
<gene>
    <name evidence="4" type="ORF">ENK44_11760</name>
</gene>
<dbReference type="PANTHER" id="PTHR42991:SF1">
    <property type="entry name" value="ALDEHYDE DEHYDROGENASE"/>
    <property type="match status" value="1"/>
</dbReference>
<dbReference type="InterPro" id="IPR051020">
    <property type="entry name" value="ALDH-related_metabolic_enz"/>
</dbReference>
<dbReference type="CDD" id="cd07149">
    <property type="entry name" value="ALDH_y4uC"/>
    <property type="match status" value="1"/>
</dbReference>
<name>A0A7V4WVM6_CALAY</name>